<evidence type="ECO:0000256" key="1">
    <source>
        <dbReference type="ARBA" id="ARBA00004613"/>
    </source>
</evidence>
<dbReference type="InterPro" id="IPR030934">
    <property type="entry name" value="Intein_C"/>
</dbReference>
<dbReference type="Pfam" id="PF07591">
    <property type="entry name" value="PT-HINT"/>
    <property type="match status" value="1"/>
</dbReference>
<dbReference type="Gene3D" id="2.170.16.10">
    <property type="entry name" value="Hedgehog/Intein (Hint) domain"/>
    <property type="match status" value="1"/>
</dbReference>
<feature type="domain" description="Hint" evidence="6">
    <location>
        <begin position="2116"/>
        <end position="2212"/>
    </location>
</feature>
<dbReference type="Proteomes" id="UP000249046">
    <property type="component" value="Unassembled WGS sequence"/>
</dbReference>
<dbReference type="Gene3D" id="2.180.10.10">
    <property type="entry name" value="RHS repeat-associated core"/>
    <property type="match status" value="3"/>
</dbReference>
<keyword evidence="4" id="KW-1133">Transmembrane helix</keyword>
<dbReference type="Pfam" id="PF12256">
    <property type="entry name" value="TcdB_toxin_midN"/>
    <property type="match status" value="1"/>
</dbReference>
<keyword evidence="5" id="KW-0732">Signal</keyword>
<dbReference type="EMBL" id="QFPO01000005">
    <property type="protein sequence ID" value="PZQ16458.1"/>
    <property type="molecule type" value="Genomic_DNA"/>
</dbReference>
<keyword evidence="3" id="KW-0843">Virulence</keyword>
<protein>
    <recommendedName>
        <fullName evidence="6">Hint domain-containing protein</fullName>
    </recommendedName>
</protein>
<feature type="signal peptide" evidence="5">
    <location>
        <begin position="1"/>
        <end position="36"/>
    </location>
</feature>
<dbReference type="GO" id="GO:0005737">
    <property type="term" value="C:cytoplasm"/>
    <property type="evidence" value="ECO:0007669"/>
    <property type="project" value="InterPro"/>
</dbReference>
<dbReference type="PANTHER" id="PTHR32305">
    <property type="match status" value="1"/>
</dbReference>
<dbReference type="InterPro" id="IPR003284">
    <property type="entry name" value="Sal_SpvB"/>
</dbReference>
<dbReference type="InterPro" id="IPR031325">
    <property type="entry name" value="RHS_repeat"/>
</dbReference>
<feature type="chain" id="PRO_5015914952" description="Hint domain-containing protein" evidence="5">
    <location>
        <begin position="37"/>
        <end position="2425"/>
    </location>
</feature>
<comment type="subcellular location">
    <subcellularLocation>
        <location evidence="1">Secreted</location>
    </subcellularLocation>
</comment>
<dbReference type="InterPro" id="IPR028994">
    <property type="entry name" value="Integrin_alpha_N"/>
</dbReference>
<accession>A0A2W5KM29</accession>
<feature type="transmembrane region" description="Helical" evidence="4">
    <location>
        <begin position="1771"/>
        <end position="1789"/>
    </location>
</feature>
<sequence length="2425" mass="255989">MSHPRIACAHVLRLWPAVAALLCTLLIATGHPPATAARTETRAQNLAPSQPVGTLPGSFGVDGNGAATWTLQVQVPPGTGGVAPSLQITYDSHRSNGYLGMGFSLSGISAITRCGANYRTDGFKAGVDYGPRDRYCLDGRRLIATSGSYGADGTVYHTEIETWTVLASHGSCGSGPCSFTGTDKDGNTLSFGATTGATGSRILAQGRSDGAVRTWSIDTRTDLNGNAVGVVYVNDATTGEYYPQRIDYTSNAAAGLSAQRSVRFDYESRDDVVKRFLAGSQVLISQRLSAITTSVVQDGTASDVLRYRFAYAASPTTQRSRLQSVTLCDAAGICWPPSTFDWYTDPTTFAAPTTQLPGPTYVILDGRLYPFGVMMDFNGDGLADYSKAVEFVDGNRDLSVYLGRSDGSFEPASYSLPGPVWRVTSDAVVQTGVLQDINGDGILDFSPALRNDDAGTTDYTVYLGSGSGFVRQTNYQLPGPLFWQVNGRTMDSGVLEDVNGDGIPDYSRATVLLATGETMLDLYKGTGTGFTATGTQLPGPLFAIDATGSRDAGILRDINGDGLADYSAATVNADAGSQDLRVFLGQSPDFTFRYAYDLPGQMIWIVDGRALASGALVDINGDGIPDYSRATELTASGELLLDVHLGTGGGYTPAGFKLPGPLYSIIDGVSYVQGMLTNWNGDGTTRYSRATQWRDGTEDLALYLGSGTGFSAMGKDLPKAMFRVLDGGTYANAEYQDVNGDGVTDFVDSVCTLEAGGALSQCALGVQLANGPFSDLLQRVTNGFGGTVDVEYEALTAGLYTPAGPPTYPTRNVDGSMIVVSAYVNGDGRGNSYRYTYTYAGGLVDALGYGWLGFSDVTMTDVAGGRAAKSTYDQTYPFAGMVASSAAIDGDGTLLARSVYTYIDAAQPALQALGVHQPLRSSETMTQYTAGSADYTLETRYEYDAYGNAALTAELGDASIGDDDLYTCVRYHNDAASGRYGYELQTKVDRTQAGCRTFLDAPDPAAITWDPAVDLRWSKKDYDANMNLIASSRYDDTHAVFLTDSFGFDAYGNILSATNAAGDTTTYAYDATYHTFRTTITSPPLTRDGGASYQLTTRTDYEPAFGVLIATTDPNGNVTTQEIDGFGRPARVYGPDDQGKQTLLVTTAWATSGGAYYLQTQQRPSWNVDDQTTWYWDRQYYDGLDRVYRGERYGVKDGQATSVLADTGFDAQGRVHTTTAPYYAGDPAPTTTIEYDVYNRPILSTDAAGVQHKIDYAEGGRKITRTNAYGTPDAQTEITYLSGRGLVEQAVAPNGATTTYARDPLGQILSVTTAPEARLTTITYDSIGRQRTLSSSNTGTSSWTFDATGTLRQIVDGAGNVIAYPEYDGMGRLRQRTMTYAGGTASAVYVYDDPTYANGLGNLTGVQMNQGAAGAFAYTYGYTAYGQAKAGTMTLGGERYVYGSSYDPLGRLSTATYPSGEVLSMSYLTEATTGSVALTPAGGGSAVTYATYEAYTALGQAQRIRYDRSGVTVENGYFPIGPSFSQLQTTRASNTAGTLYARSYTWNPLNSLTGIADQQNAAASEAYRYDTQPANAHMGFLTRASGAYGTQDYAYDALGNVSDKAGVTMTYADGKDWLTATSAGATLDYYANGNLKTQTDGGTAFAYTYDAGGLLVQVDRTVDGQTESGYAAYDASGRRVFYQRIGDAQKTWRVTSQFEVVDRGDGTFQHTVYVPGTVTPIAAITADGKGNDGGAATQAALRDLYGPRTLKGRALSAVHGLRAELAAAGRAAAPFGTGLLFAALGLFYVRATRSRPGAEPVRPFYRWSTPLVLLCFLLGSPPPAYAALLPGANGAGVPTAGSVFFLPNALESTVLVTDQSGTVTATVAYTPDGAIDQPNSSGVDNFRPKFVGSEWDPTAALYHMGVRYYAPALGRFISPDPVGQFTSPYLYAGNNPVSAIDPDGDFAFAVAMIIGAVVGAYFGGATVNHDMNPLNWNWRSGKTYAGLAAGAAIGAVGAAAGGLAVEAGVAIGASGGLAAEAAGVAVGIGGQVLVGAGENAAFTALGGGSAKDVLQAAGEGALWSAAFAVAGEAMGGIASQFARRTGAAAEGLEESAASAARRESSAADDLAGDVCSASFVAGTPVIGAGGQVRPIESIAVGDRVAGRDVPAGVDADGTVSELVRRETDVLVQITLAGGERITTTPDHAFRGHQRGWIPAKDLGAGSLLDGADGKAIEVASVSTYQAQAPTRVYNFEVEGTHTYRVGEDGALVHNPKSKKARVCRASIDPYGVVTEEWNITELQRRYPVKKDYQAIQRDIRLKARNANKIINSGKVTARTRVTNPAKTASPQWVRYQWQRKFGTGSTPPKSIRAALAVLRKHFANQDVDEFLTRIQGGLTIREGMPENQGPINSFVNQTSGAAMGALSRSGPPQTITAIKPAFTVF</sequence>
<dbReference type="Pfam" id="PF05593">
    <property type="entry name" value="RHS_repeat"/>
    <property type="match status" value="1"/>
</dbReference>
<organism evidence="7 8">
    <name type="scientific">Rhodanobacter denitrificans</name>
    <dbReference type="NCBI Taxonomy" id="666685"/>
    <lineage>
        <taxon>Bacteria</taxon>
        <taxon>Pseudomonadati</taxon>
        <taxon>Pseudomonadota</taxon>
        <taxon>Gammaproteobacteria</taxon>
        <taxon>Lysobacterales</taxon>
        <taxon>Rhodanobacteraceae</taxon>
        <taxon>Rhodanobacter</taxon>
    </lineage>
</organism>
<proteinExistence type="predicted"/>
<dbReference type="InterPro" id="IPR036844">
    <property type="entry name" value="Hint_dom_sf"/>
</dbReference>
<keyword evidence="4" id="KW-0812">Transmembrane</keyword>
<keyword evidence="2" id="KW-0964">Secreted</keyword>
<feature type="transmembrane region" description="Helical" evidence="4">
    <location>
        <begin position="1946"/>
        <end position="1963"/>
    </location>
</feature>
<dbReference type="NCBIfam" id="TIGR01443">
    <property type="entry name" value="intein_Cterm"/>
    <property type="match status" value="1"/>
</dbReference>
<dbReference type="CDD" id="cd00081">
    <property type="entry name" value="Hint"/>
    <property type="match status" value="1"/>
</dbReference>
<evidence type="ECO:0000256" key="5">
    <source>
        <dbReference type="SAM" id="SignalP"/>
    </source>
</evidence>
<evidence type="ECO:0000256" key="3">
    <source>
        <dbReference type="ARBA" id="ARBA00023026"/>
    </source>
</evidence>
<reference evidence="7 8" key="1">
    <citation type="submission" date="2017-08" db="EMBL/GenBank/DDBJ databases">
        <title>Infants hospitalized years apart are colonized by the same room-sourced microbial strains.</title>
        <authorList>
            <person name="Brooks B."/>
            <person name="Olm M.R."/>
            <person name="Firek B.A."/>
            <person name="Baker R."/>
            <person name="Thomas B.C."/>
            <person name="Morowitz M.J."/>
            <person name="Banfield J.F."/>
        </authorList>
    </citation>
    <scope>NUCLEOTIDE SEQUENCE [LARGE SCALE GENOMIC DNA]</scope>
    <source>
        <strain evidence="7">S2_005_003_R2_42</strain>
    </source>
</reference>
<dbReference type="NCBIfam" id="TIGR03696">
    <property type="entry name" value="Rhs_assc_core"/>
    <property type="match status" value="1"/>
</dbReference>
<evidence type="ECO:0000313" key="7">
    <source>
        <dbReference type="EMBL" id="PZQ16458.1"/>
    </source>
</evidence>
<dbReference type="SUPFAM" id="SSF69318">
    <property type="entry name" value="Integrin alpha N-terminal domain"/>
    <property type="match status" value="2"/>
</dbReference>
<dbReference type="InterPro" id="IPR022045">
    <property type="entry name" value="TcdB_toxin_mid/N"/>
</dbReference>
<evidence type="ECO:0000256" key="4">
    <source>
        <dbReference type="SAM" id="Phobius"/>
    </source>
</evidence>
<gene>
    <name evidence="7" type="ORF">DI564_07450</name>
</gene>
<feature type="transmembrane region" description="Helical" evidence="4">
    <location>
        <begin position="1984"/>
        <end position="2005"/>
    </location>
</feature>
<dbReference type="SUPFAM" id="SSF51294">
    <property type="entry name" value="Hedgehog/intein (Hint) domain"/>
    <property type="match status" value="1"/>
</dbReference>
<dbReference type="InterPro" id="IPR022385">
    <property type="entry name" value="Rhs_assc_core"/>
</dbReference>
<name>A0A2W5KM29_9GAMM</name>
<evidence type="ECO:0000313" key="8">
    <source>
        <dbReference type="Proteomes" id="UP000249046"/>
    </source>
</evidence>
<comment type="caution">
    <text evidence="7">The sequence shown here is derived from an EMBL/GenBank/DDBJ whole genome shotgun (WGS) entry which is preliminary data.</text>
</comment>
<dbReference type="Pfam" id="PF03534">
    <property type="entry name" value="SpvB"/>
    <property type="match status" value="1"/>
</dbReference>
<dbReference type="Gene3D" id="2.130.10.130">
    <property type="entry name" value="Integrin alpha, N-terminal"/>
    <property type="match status" value="1"/>
</dbReference>
<dbReference type="PANTHER" id="PTHR32305:SF15">
    <property type="entry name" value="PROTEIN RHSA-RELATED"/>
    <property type="match status" value="1"/>
</dbReference>
<dbReference type="SMART" id="SM00306">
    <property type="entry name" value="HintN"/>
    <property type="match status" value="1"/>
</dbReference>
<keyword evidence="4" id="KW-0472">Membrane</keyword>
<dbReference type="InterPro" id="IPR003587">
    <property type="entry name" value="Hint_dom_N"/>
</dbReference>
<evidence type="ECO:0000256" key="2">
    <source>
        <dbReference type="ARBA" id="ARBA00022525"/>
    </source>
</evidence>
<dbReference type="GO" id="GO:0005576">
    <property type="term" value="C:extracellular region"/>
    <property type="evidence" value="ECO:0007669"/>
    <property type="project" value="UniProtKB-SubCell"/>
</dbReference>
<dbReference type="InterPro" id="IPR050708">
    <property type="entry name" value="T6SS_VgrG/RHS"/>
</dbReference>
<evidence type="ECO:0000259" key="6">
    <source>
        <dbReference type="SMART" id="SM00306"/>
    </source>
</evidence>